<dbReference type="SMART" id="SM00421">
    <property type="entry name" value="HTH_LUXR"/>
    <property type="match status" value="1"/>
</dbReference>
<evidence type="ECO:0000256" key="2">
    <source>
        <dbReference type="ARBA" id="ARBA00023015"/>
    </source>
</evidence>
<dbReference type="InterPro" id="IPR001789">
    <property type="entry name" value="Sig_transdc_resp-reg_receiver"/>
</dbReference>
<feature type="domain" description="Response regulatory" evidence="7">
    <location>
        <begin position="24"/>
        <end position="141"/>
    </location>
</feature>
<dbReference type="InterPro" id="IPR000792">
    <property type="entry name" value="Tscrpt_reg_LuxR_C"/>
</dbReference>
<evidence type="ECO:0000259" key="7">
    <source>
        <dbReference type="PROSITE" id="PS50110"/>
    </source>
</evidence>
<evidence type="ECO:0000256" key="4">
    <source>
        <dbReference type="ARBA" id="ARBA00023163"/>
    </source>
</evidence>
<dbReference type="PROSITE" id="PS50110">
    <property type="entry name" value="RESPONSE_REGULATORY"/>
    <property type="match status" value="1"/>
</dbReference>
<reference evidence="8 9" key="1">
    <citation type="submission" date="2024-09" db="EMBL/GenBank/DDBJ databases">
        <authorList>
            <person name="Sun Q."/>
            <person name="Mori K."/>
        </authorList>
    </citation>
    <scope>NUCLEOTIDE SEQUENCE [LARGE SCALE GENOMIC DNA]</scope>
    <source>
        <strain evidence="8 9">CCM 7759</strain>
    </source>
</reference>
<dbReference type="RefSeq" id="WP_377470091.1">
    <property type="nucleotide sequence ID" value="NZ_JBHLWN010000039.1"/>
</dbReference>
<dbReference type="CDD" id="cd06170">
    <property type="entry name" value="LuxR_C_like"/>
    <property type="match status" value="1"/>
</dbReference>
<dbReference type="Proteomes" id="UP001589776">
    <property type="component" value="Unassembled WGS sequence"/>
</dbReference>
<protein>
    <submittedName>
        <fullName evidence="8">Response regulator</fullName>
    </submittedName>
</protein>
<name>A0ABV6DJM8_9BACL</name>
<dbReference type="InterPro" id="IPR016032">
    <property type="entry name" value="Sig_transdc_resp-reg_C-effctor"/>
</dbReference>
<keyword evidence="1 5" id="KW-0597">Phosphoprotein</keyword>
<dbReference type="PANTHER" id="PTHR43214">
    <property type="entry name" value="TWO-COMPONENT RESPONSE REGULATOR"/>
    <property type="match status" value="1"/>
</dbReference>
<feature type="domain" description="HTH luxR-type" evidence="6">
    <location>
        <begin position="163"/>
        <end position="228"/>
    </location>
</feature>
<dbReference type="PANTHER" id="PTHR43214:SF24">
    <property type="entry name" value="TRANSCRIPTIONAL REGULATORY PROTEIN NARL-RELATED"/>
    <property type="match status" value="1"/>
</dbReference>
<dbReference type="SMART" id="SM00448">
    <property type="entry name" value="REC"/>
    <property type="match status" value="1"/>
</dbReference>
<sequence>MEERASYTTIEAKEIMNWKEGKIQVLLVDSDPVWQQRIVSLIDTEPDMNIFHIAANKESAVRASVQLDLDVIILDLALNSSQQEGFDTIDEVMKLKPLPIIILSLLDEPEVIVDAILSGALNYITKINYADVINAVREAYRGQSSLHSDVASIIRNEIGLVKRKELHRMLTTTEKEILQLIGWGYKQPIIRELLGITSNTMKTHVRNIIRKFNARSIHDAAEKAKRRGLYVQQDHITS</sequence>
<evidence type="ECO:0000313" key="9">
    <source>
        <dbReference type="Proteomes" id="UP001589776"/>
    </source>
</evidence>
<dbReference type="PRINTS" id="PR00038">
    <property type="entry name" value="HTHLUXR"/>
</dbReference>
<dbReference type="SUPFAM" id="SSF52172">
    <property type="entry name" value="CheY-like"/>
    <property type="match status" value="1"/>
</dbReference>
<gene>
    <name evidence="8" type="ORF">ACFFK0_10360</name>
</gene>
<accession>A0ABV6DJM8</accession>
<dbReference type="InterPro" id="IPR011006">
    <property type="entry name" value="CheY-like_superfamily"/>
</dbReference>
<evidence type="ECO:0000313" key="8">
    <source>
        <dbReference type="EMBL" id="MFC0212863.1"/>
    </source>
</evidence>
<evidence type="ECO:0000256" key="3">
    <source>
        <dbReference type="ARBA" id="ARBA00023125"/>
    </source>
</evidence>
<keyword evidence="4" id="KW-0804">Transcription</keyword>
<keyword evidence="2" id="KW-0805">Transcription regulation</keyword>
<comment type="caution">
    <text evidence="8">The sequence shown here is derived from an EMBL/GenBank/DDBJ whole genome shotgun (WGS) entry which is preliminary data.</text>
</comment>
<dbReference type="Gene3D" id="3.40.50.2300">
    <property type="match status" value="1"/>
</dbReference>
<dbReference type="EMBL" id="JBHLWN010000039">
    <property type="protein sequence ID" value="MFC0212863.1"/>
    <property type="molecule type" value="Genomic_DNA"/>
</dbReference>
<keyword evidence="3" id="KW-0238">DNA-binding</keyword>
<dbReference type="CDD" id="cd17535">
    <property type="entry name" value="REC_NarL-like"/>
    <property type="match status" value="1"/>
</dbReference>
<proteinExistence type="predicted"/>
<dbReference type="Pfam" id="PF00072">
    <property type="entry name" value="Response_reg"/>
    <property type="match status" value="1"/>
</dbReference>
<evidence type="ECO:0000259" key="6">
    <source>
        <dbReference type="PROSITE" id="PS50043"/>
    </source>
</evidence>
<evidence type="ECO:0000256" key="1">
    <source>
        <dbReference type="ARBA" id="ARBA00022553"/>
    </source>
</evidence>
<dbReference type="Pfam" id="PF00196">
    <property type="entry name" value="GerE"/>
    <property type="match status" value="1"/>
</dbReference>
<dbReference type="InterPro" id="IPR039420">
    <property type="entry name" value="WalR-like"/>
</dbReference>
<keyword evidence="9" id="KW-1185">Reference proteome</keyword>
<dbReference type="PROSITE" id="PS50043">
    <property type="entry name" value="HTH_LUXR_2"/>
    <property type="match status" value="1"/>
</dbReference>
<dbReference type="InterPro" id="IPR058245">
    <property type="entry name" value="NreC/VraR/RcsB-like_REC"/>
</dbReference>
<dbReference type="SUPFAM" id="SSF46894">
    <property type="entry name" value="C-terminal effector domain of the bipartite response regulators"/>
    <property type="match status" value="1"/>
</dbReference>
<organism evidence="8 9">
    <name type="scientific">Paenibacillus chartarius</name>
    <dbReference type="NCBI Taxonomy" id="747481"/>
    <lineage>
        <taxon>Bacteria</taxon>
        <taxon>Bacillati</taxon>
        <taxon>Bacillota</taxon>
        <taxon>Bacilli</taxon>
        <taxon>Bacillales</taxon>
        <taxon>Paenibacillaceae</taxon>
        <taxon>Paenibacillus</taxon>
    </lineage>
</organism>
<feature type="modified residue" description="4-aspartylphosphate" evidence="5">
    <location>
        <position position="75"/>
    </location>
</feature>
<evidence type="ECO:0000256" key="5">
    <source>
        <dbReference type="PROSITE-ProRule" id="PRU00169"/>
    </source>
</evidence>